<dbReference type="AlphaFoldDB" id="A0AAU7T1X0"/>
<geneLocation type="plasmid" evidence="1">
    <name>unnamed1</name>
</geneLocation>
<protein>
    <submittedName>
        <fullName evidence="1">Uncharacterized protein</fullName>
    </submittedName>
</protein>
<evidence type="ECO:0000313" key="1">
    <source>
        <dbReference type="EMBL" id="XBU17164.1"/>
    </source>
</evidence>
<organism evidence="1">
    <name type="scientific">Acinetobacter sp. A1-4-2</name>
    <dbReference type="NCBI Taxonomy" id="3156489"/>
    <lineage>
        <taxon>Bacteria</taxon>
        <taxon>Pseudomonadati</taxon>
        <taxon>Pseudomonadota</taxon>
        <taxon>Gammaproteobacteria</taxon>
        <taxon>Moraxellales</taxon>
        <taxon>Moraxellaceae</taxon>
        <taxon>Acinetobacter</taxon>
    </lineage>
</organism>
<dbReference type="EMBL" id="CP157982">
    <property type="protein sequence ID" value="XBU17164.1"/>
    <property type="molecule type" value="Genomic_DNA"/>
</dbReference>
<dbReference type="RefSeq" id="WP_349929804.1">
    <property type="nucleotide sequence ID" value="NZ_CP157982.1"/>
</dbReference>
<keyword evidence="1" id="KW-0614">Plasmid</keyword>
<name>A0AAU7T1X0_9GAMM</name>
<sequence>MSDLAGIKQAKSVIGKLGAVFAFYQLNFVKGECDELSGTLCD</sequence>
<proteinExistence type="predicted"/>
<reference evidence="1" key="1">
    <citation type="submission" date="2024-06" db="EMBL/GenBank/DDBJ databases">
        <authorList>
            <person name="Song Z."/>
        </authorList>
    </citation>
    <scope>NUCLEOTIDE SEQUENCE</scope>
    <source>
        <strain evidence="1">A1-4-2</strain>
        <plasmid evidence="1">unnamed1</plasmid>
    </source>
</reference>
<gene>
    <name evidence="1" type="ORF">ABJ384_15380</name>
</gene>
<accession>A0AAU7T1X0</accession>